<dbReference type="AlphaFoldDB" id="A0A6A3A443"/>
<evidence type="ECO:0000256" key="1">
    <source>
        <dbReference type="SAM" id="Coils"/>
    </source>
</evidence>
<organism evidence="2 3">
    <name type="scientific">Hibiscus syriacus</name>
    <name type="common">Rose of Sharon</name>
    <dbReference type="NCBI Taxonomy" id="106335"/>
    <lineage>
        <taxon>Eukaryota</taxon>
        <taxon>Viridiplantae</taxon>
        <taxon>Streptophyta</taxon>
        <taxon>Embryophyta</taxon>
        <taxon>Tracheophyta</taxon>
        <taxon>Spermatophyta</taxon>
        <taxon>Magnoliopsida</taxon>
        <taxon>eudicotyledons</taxon>
        <taxon>Gunneridae</taxon>
        <taxon>Pentapetalae</taxon>
        <taxon>rosids</taxon>
        <taxon>malvids</taxon>
        <taxon>Malvales</taxon>
        <taxon>Malvaceae</taxon>
        <taxon>Malvoideae</taxon>
        <taxon>Hibiscus</taxon>
    </lineage>
</organism>
<proteinExistence type="predicted"/>
<dbReference type="Proteomes" id="UP000436088">
    <property type="component" value="Unassembled WGS sequence"/>
</dbReference>
<dbReference type="EMBL" id="VEPZ02001048">
    <property type="protein sequence ID" value="KAE8698012.1"/>
    <property type="molecule type" value="Genomic_DNA"/>
</dbReference>
<feature type="coiled-coil region" evidence="1">
    <location>
        <begin position="126"/>
        <end position="160"/>
    </location>
</feature>
<evidence type="ECO:0000313" key="2">
    <source>
        <dbReference type="EMBL" id="KAE8698012.1"/>
    </source>
</evidence>
<protein>
    <submittedName>
        <fullName evidence="2">Uncharacterized protein</fullName>
    </submittedName>
</protein>
<accession>A0A6A3A443</accession>
<name>A0A6A3A443_HIBSY</name>
<sequence length="210" mass="24572">METMHEDFQKVSQAFQNAGIGNTTEEWITGVTKLKKNYNIHEGRAKKFSHDLRVVGVRRNTTLIELGKCQVENQRLNSAMTIMEASYQIHQLDIDTELKATMAKNKTLKKCLDDYGDLVRELLEHKDSLTRKNEQHCLQLRDLKQKMKEKNNIMKEATSQANNVAHKLVDLAGFIRELRQIDNSTPEHEWKLIWLLREIEKLRVKVIPYM</sequence>
<keyword evidence="1" id="KW-0175">Coiled coil</keyword>
<keyword evidence="3" id="KW-1185">Reference proteome</keyword>
<reference evidence="2" key="1">
    <citation type="submission" date="2019-09" db="EMBL/GenBank/DDBJ databases">
        <title>Draft genome information of white flower Hibiscus syriacus.</title>
        <authorList>
            <person name="Kim Y.-M."/>
        </authorList>
    </citation>
    <scope>NUCLEOTIDE SEQUENCE [LARGE SCALE GENOMIC DNA]</scope>
    <source>
        <strain evidence="2">YM2019G1</strain>
    </source>
</reference>
<gene>
    <name evidence="2" type="ORF">F3Y22_tig00110607pilonHSYRG00313</name>
</gene>
<comment type="caution">
    <text evidence="2">The sequence shown here is derived from an EMBL/GenBank/DDBJ whole genome shotgun (WGS) entry which is preliminary data.</text>
</comment>
<evidence type="ECO:0000313" key="3">
    <source>
        <dbReference type="Proteomes" id="UP000436088"/>
    </source>
</evidence>